<dbReference type="InterPro" id="IPR001202">
    <property type="entry name" value="WW_dom"/>
</dbReference>
<feature type="transmembrane region" description="Helical" evidence="2">
    <location>
        <begin position="102"/>
        <end position="120"/>
    </location>
</feature>
<dbReference type="PROSITE" id="PS01159">
    <property type="entry name" value="WW_DOMAIN_1"/>
    <property type="match status" value="1"/>
</dbReference>
<dbReference type="Gene3D" id="2.20.70.10">
    <property type="match status" value="1"/>
</dbReference>
<accession>A0A9W7EF78</accession>
<dbReference type="Gene3D" id="3.30.70.330">
    <property type="match status" value="1"/>
</dbReference>
<evidence type="ECO:0000256" key="2">
    <source>
        <dbReference type="SAM" id="Phobius"/>
    </source>
</evidence>
<feature type="region of interest" description="Disordered" evidence="1">
    <location>
        <begin position="479"/>
        <end position="500"/>
    </location>
</feature>
<evidence type="ECO:0000259" key="3">
    <source>
        <dbReference type="PROSITE" id="PS50020"/>
    </source>
</evidence>
<sequence length="657" mass="75191">MSVRFPPIFENFARKIKGFITLDFIKIAKVGVSTTVLDTFNCKTYGDDPTDYTAEKREPSSDLRLAFLWDEYHDKYWWFEVFDCARRLNQTGLLIFTFRGQASQVVVAMIISAISVVLYVNWKRYVKRTDNHLAIISQMAIFFILFAALLTKVELDKTDNYDQNTGLVHPWKIFMQKVGRVHKHDGGLREIPNNSTWETYWEYFNCLVESNADDAGWDEMKPREWRMGKKKGKKWLRATGAVEVLKHALKGECLPRGTFESEVVQAKNTFEANKDSSIDEYFLVQTPMLWWKRNFVVRRFVKKNEYSFDIIRKSLTSKQEERYNLPERAAERGFVALDGIRIESLQGSEKCKVTRVFQVDFSEDVWGDDMTQRLLGPSLKKRVSKVFDTVKRKTMGGVLGGGHIHTIDVEMTNRSSSFNFDNPMTTNELVALPMIGNNPKYDMTSFTGDGTPDSRRQKKKKRFLKHQLTMEAKAIGKSMPKVKRGKAPKSRGDAKSKSISRCVSMGVDGKKEEVWHVLVDPSSGDFYYENEISSETQWELPKGEEEPVTSVVEISNMLTEGDLGFDHDQLVADITEECAELGEVEKCVIPKLGEGGAGTVYVKWGGGKKATRKARDELRGRVYATGVAVEVWFKEEVWFDAVLKAGLWFDDFRPAGR</sequence>
<feature type="domain" description="WW" evidence="3">
    <location>
        <begin position="515"/>
        <end position="543"/>
    </location>
</feature>
<protein>
    <recommendedName>
        <fullName evidence="3">WW domain-containing protein</fullName>
    </recommendedName>
</protein>
<comment type="caution">
    <text evidence="4">The sequence shown here is derived from an EMBL/GenBank/DDBJ whole genome shotgun (WGS) entry which is preliminary data.</text>
</comment>
<evidence type="ECO:0000313" key="4">
    <source>
        <dbReference type="EMBL" id="GMH76608.1"/>
    </source>
</evidence>
<keyword evidence="2" id="KW-0812">Transmembrane</keyword>
<organism evidence="4 5">
    <name type="scientific">Triparma laevis f. inornata</name>
    <dbReference type="NCBI Taxonomy" id="1714386"/>
    <lineage>
        <taxon>Eukaryota</taxon>
        <taxon>Sar</taxon>
        <taxon>Stramenopiles</taxon>
        <taxon>Ochrophyta</taxon>
        <taxon>Bolidophyceae</taxon>
        <taxon>Parmales</taxon>
        <taxon>Triparmaceae</taxon>
        <taxon>Triparma</taxon>
    </lineage>
</organism>
<evidence type="ECO:0000256" key="1">
    <source>
        <dbReference type="SAM" id="MobiDB-lite"/>
    </source>
</evidence>
<keyword evidence="2" id="KW-1133">Transmembrane helix</keyword>
<keyword evidence="2" id="KW-0472">Membrane</keyword>
<dbReference type="AlphaFoldDB" id="A0A9W7EF78"/>
<evidence type="ECO:0000313" key="5">
    <source>
        <dbReference type="Proteomes" id="UP001162640"/>
    </source>
</evidence>
<dbReference type="InterPro" id="IPR036020">
    <property type="entry name" value="WW_dom_sf"/>
</dbReference>
<dbReference type="Gene3D" id="3.30.530.20">
    <property type="match status" value="1"/>
</dbReference>
<dbReference type="EMBL" id="BLQM01000223">
    <property type="protein sequence ID" value="GMH76608.1"/>
    <property type="molecule type" value="Genomic_DNA"/>
</dbReference>
<dbReference type="Proteomes" id="UP001162640">
    <property type="component" value="Unassembled WGS sequence"/>
</dbReference>
<name>A0A9W7EF78_9STRA</name>
<dbReference type="InterPro" id="IPR023393">
    <property type="entry name" value="START-like_dom_sf"/>
</dbReference>
<reference evidence="5" key="1">
    <citation type="journal article" date="2023" name="Commun. Biol.">
        <title>Genome analysis of Parmales, the sister group of diatoms, reveals the evolutionary specialization of diatoms from phago-mixotrophs to photoautotrophs.</title>
        <authorList>
            <person name="Ban H."/>
            <person name="Sato S."/>
            <person name="Yoshikawa S."/>
            <person name="Yamada K."/>
            <person name="Nakamura Y."/>
            <person name="Ichinomiya M."/>
            <person name="Sato N."/>
            <person name="Blanc-Mathieu R."/>
            <person name="Endo H."/>
            <person name="Kuwata A."/>
            <person name="Ogata H."/>
        </authorList>
    </citation>
    <scope>NUCLEOTIDE SEQUENCE [LARGE SCALE GENOMIC DNA]</scope>
</reference>
<dbReference type="PROSITE" id="PS50020">
    <property type="entry name" value="WW_DOMAIN_2"/>
    <property type="match status" value="1"/>
</dbReference>
<dbReference type="InterPro" id="IPR012677">
    <property type="entry name" value="Nucleotide-bd_a/b_plait_sf"/>
</dbReference>
<feature type="compositionally biased region" description="Basic residues" evidence="1">
    <location>
        <begin position="480"/>
        <end position="489"/>
    </location>
</feature>
<feature type="transmembrane region" description="Helical" evidence="2">
    <location>
        <begin position="132"/>
        <end position="150"/>
    </location>
</feature>
<dbReference type="SUPFAM" id="SSF51045">
    <property type="entry name" value="WW domain"/>
    <property type="match status" value="1"/>
</dbReference>
<gene>
    <name evidence="4" type="ORF">TL16_g07140</name>
</gene>
<proteinExistence type="predicted"/>